<organism evidence="2 3">
    <name type="scientific">Propioniciclava flava</name>
    <dbReference type="NCBI Taxonomy" id="2072026"/>
    <lineage>
        <taxon>Bacteria</taxon>
        <taxon>Bacillati</taxon>
        <taxon>Actinomycetota</taxon>
        <taxon>Actinomycetes</taxon>
        <taxon>Propionibacteriales</taxon>
        <taxon>Propionibacteriaceae</taxon>
        <taxon>Propioniciclava</taxon>
    </lineage>
</organism>
<sequence length="179" mass="18356">MIIVVVGVLVAALGIFFIVMAPRGGSLPTPTATTRIPSVPRTPPPTDEPTVGPLPTSGAGKVATPFDGQVAPAKVNGWTVLPSASDKDGVVYQAATGSRLQMILASTSSEPDMATARGSLKDATERRQGTVVCGTMSLGVMVQCFIDTPRYGLLEAATLDNSNLEGLAQFSEALADAVA</sequence>
<feature type="region of interest" description="Disordered" evidence="1">
    <location>
        <begin position="28"/>
        <end position="52"/>
    </location>
</feature>
<name>A0A4Q2EDG2_9ACTN</name>
<protein>
    <submittedName>
        <fullName evidence="2">Uncharacterized protein</fullName>
    </submittedName>
</protein>
<gene>
    <name evidence="2" type="ORF">C1706_11445</name>
</gene>
<dbReference type="AlphaFoldDB" id="A0A4Q2EDG2"/>
<dbReference type="RefSeq" id="WP_129459372.1">
    <property type="nucleotide sequence ID" value="NZ_PPCV01000008.1"/>
</dbReference>
<evidence type="ECO:0000256" key="1">
    <source>
        <dbReference type="SAM" id="MobiDB-lite"/>
    </source>
</evidence>
<accession>A0A4Q2EDG2</accession>
<evidence type="ECO:0000313" key="2">
    <source>
        <dbReference type="EMBL" id="RXW31487.1"/>
    </source>
</evidence>
<reference evidence="2 3" key="1">
    <citation type="submission" date="2018-01" db="EMBL/GenBank/DDBJ databases">
        <title>Lactibacter flavus gen. nov., sp. nov., a novel bacterium of the family Propionibacteriaceae isolated from raw milk and dairy products.</title>
        <authorList>
            <person name="Wenning M."/>
            <person name="Breitenwieser F."/>
            <person name="Huptas C."/>
            <person name="von Neubeck M."/>
            <person name="Busse H.-J."/>
            <person name="Scherer S."/>
        </authorList>
    </citation>
    <scope>NUCLEOTIDE SEQUENCE [LARGE SCALE GENOMIC DNA]</scope>
    <source>
        <strain evidence="2 3">VG341</strain>
    </source>
</reference>
<evidence type="ECO:0000313" key="3">
    <source>
        <dbReference type="Proteomes" id="UP000290624"/>
    </source>
</evidence>
<proteinExistence type="predicted"/>
<comment type="caution">
    <text evidence="2">The sequence shown here is derived from an EMBL/GenBank/DDBJ whole genome shotgun (WGS) entry which is preliminary data.</text>
</comment>
<keyword evidence="3" id="KW-1185">Reference proteome</keyword>
<dbReference type="EMBL" id="PPCV01000008">
    <property type="protein sequence ID" value="RXW31487.1"/>
    <property type="molecule type" value="Genomic_DNA"/>
</dbReference>
<dbReference type="Proteomes" id="UP000290624">
    <property type="component" value="Unassembled WGS sequence"/>
</dbReference>